<protein>
    <submittedName>
        <fullName evidence="3">Uncharacterized protein</fullName>
    </submittedName>
</protein>
<evidence type="ECO:0000313" key="2">
    <source>
        <dbReference type="Proteomes" id="UP000887565"/>
    </source>
</evidence>
<dbReference type="WBParaSite" id="nRc.2.0.1.t41482-RA">
    <property type="protein sequence ID" value="nRc.2.0.1.t41482-RA"/>
    <property type="gene ID" value="nRc.2.0.1.g41482"/>
</dbReference>
<evidence type="ECO:0000313" key="3">
    <source>
        <dbReference type="WBParaSite" id="nRc.2.0.1.t41482-RA"/>
    </source>
</evidence>
<dbReference type="Proteomes" id="UP000887565">
    <property type="component" value="Unplaced"/>
</dbReference>
<keyword evidence="1" id="KW-0812">Transmembrane</keyword>
<keyword evidence="1" id="KW-1133">Transmembrane helix</keyword>
<organism evidence="2 3">
    <name type="scientific">Romanomermis culicivorax</name>
    <name type="common">Nematode worm</name>
    <dbReference type="NCBI Taxonomy" id="13658"/>
    <lineage>
        <taxon>Eukaryota</taxon>
        <taxon>Metazoa</taxon>
        <taxon>Ecdysozoa</taxon>
        <taxon>Nematoda</taxon>
        <taxon>Enoplea</taxon>
        <taxon>Dorylaimia</taxon>
        <taxon>Mermithida</taxon>
        <taxon>Mermithoidea</taxon>
        <taxon>Mermithidae</taxon>
        <taxon>Romanomermis</taxon>
    </lineage>
</organism>
<keyword evidence="2" id="KW-1185">Reference proteome</keyword>
<accession>A0A915KTN0</accession>
<reference evidence="3" key="1">
    <citation type="submission" date="2022-11" db="UniProtKB">
        <authorList>
            <consortium name="WormBaseParasite"/>
        </authorList>
    </citation>
    <scope>IDENTIFICATION</scope>
</reference>
<dbReference type="AlphaFoldDB" id="A0A915KTN0"/>
<evidence type="ECO:0000256" key="1">
    <source>
        <dbReference type="SAM" id="Phobius"/>
    </source>
</evidence>
<feature type="transmembrane region" description="Helical" evidence="1">
    <location>
        <begin position="6"/>
        <end position="29"/>
    </location>
</feature>
<keyword evidence="1" id="KW-0472">Membrane</keyword>
<sequence>MEASPSIVDLYIYCVILLTTSPCIPNITFERHRFKKDRNPKKTIKLSIALYIKKLEFSTIIIKNNKIPESVQC</sequence>
<name>A0A915KTN0_ROMCU</name>
<proteinExistence type="predicted"/>